<feature type="region of interest" description="Disordered" evidence="1">
    <location>
        <begin position="545"/>
        <end position="568"/>
    </location>
</feature>
<dbReference type="Pfam" id="PF14033">
    <property type="entry name" value="DUF4246"/>
    <property type="match status" value="2"/>
</dbReference>
<evidence type="ECO:0000313" key="5">
    <source>
        <dbReference type="Proteomes" id="UP000305067"/>
    </source>
</evidence>
<dbReference type="AlphaFoldDB" id="A0A5C3Q2C1"/>
<organism evidence="4 5">
    <name type="scientific">Pterulicium gracile</name>
    <dbReference type="NCBI Taxonomy" id="1884261"/>
    <lineage>
        <taxon>Eukaryota</taxon>
        <taxon>Fungi</taxon>
        <taxon>Dikarya</taxon>
        <taxon>Basidiomycota</taxon>
        <taxon>Agaricomycotina</taxon>
        <taxon>Agaricomycetes</taxon>
        <taxon>Agaricomycetidae</taxon>
        <taxon>Agaricales</taxon>
        <taxon>Pleurotineae</taxon>
        <taxon>Pterulaceae</taxon>
        <taxon>Pterulicium</taxon>
    </lineage>
</organism>
<accession>A0A5C3Q2C1</accession>
<dbReference type="PANTHER" id="PTHR33119:SF1">
    <property type="entry name" value="FE2OG DIOXYGENASE DOMAIN-CONTAINING PROTEIN"/>
    <property type="match status" value="1"/>
</dbReference>
<proteinExistence type="predicted"/>
<dbReference type="Proteomes" id="UP000305067">
    <property type="component" value="Unassembled WGS sequence"/>
</dbReference>
<dbReference type="InterPro" id="IPR049192">
    <property type="entry name" value="DUF4246_C"/>
</dbReference>
<protein>
    <submittedName>
        <fullName evidence="4">Uncharacterized protein</fullName>
    </submittedName>
</protein>
<feature type="domain" description="DUF4246" evidence="2">
    <location>
        <begin position="233"/>
        <end position="543"/>
    </location>
</feature>
<sequence length="603" mass="68238">MFSSLISNVSLVLFGTDPFSVPFHPPPVDVYDEGVARSCKPLIERQKHGAGFVPQSSPSSSKTLEEWAHYPHPFRSFGQDAWTFDDADLPRALVELKMCAISNEIREKDRWWEKVNDETIRVKWKEDVKEHEAAETNVKWRLTEKMIDYVFQELEGYAAIRDPSTDIQLASFERIWRSDSLITPSLRNDLLAVSALLESSSPPDWHPGSDGKVLDLVHPSLYPIVYGRSSNKHLSNQFCWLPSDFSIAADGTATLVSPYINNIDAQTYPPPNGIITSLVQAAVPLWDRVLASLVTPLSPYRLKQEGESYVFTDHYENSVNSIACIWKDGEPPYPEVEDEAQYGQGPDKWYEAQDFPLRLPDAEDAYDGRLEAAVNRGLETMEKYGMTLKGKTIQVIVKMANIVLTPEKPEYGGGAWHVEGMENEHIVSTFIYYHDEENISKSTLSFRAATTQPFYHAQGDGYCMRTLYGLDRDDSCVQERGSVTTKQHRSIAFPNIYQHRVSPFTLIDPTKPGHRKIVALFLVDPTISIPSATQIPPQQEYLYEREESGGNARQNTAGAGGKLMSRQEAEEVRRRFMEERSVDAKTYEGEDSLFGLTFNMCEH</sequence>
<evidence type="ECO:0000259" key="2">
    <source>
        <dbReference type="Pfam" id="PF14033"/>
    </source>
</evidence>
<dbReference type="Pfam" id="PF21666">
    <property type="entry name" value="DUF4246_N"/>
    <property type="match status" value="1"/>
</dbReference>
<dbReference type="OrthoDB" id="415532at2759"/>
<evidence type="ECO:0000256" key="1">
    <source>
        <dbReference type="SAM" id="MobiDB-lite"/>
    </source>
</evidence>
<feature type="domain" description="DUF4246" evidence="3">
    <location>
        <begin position="58"/>
        <end position="126"/>
    </location>
</feature>
<dbReference type="PANTHER" id="PTHR33119">
    <property type="entry name" value="IFI3P"/>
    <property type="match status" value="1"/>
</dbReference>
<dbReference type="STRING" id="1884261.A0A5C3Q2C1"/>
<feature type="domain" description="DUF4246" evidence="2">
    <location>
        <begin position="144"/>
        <end position="230"/>
    </location>
</feature>
<dbReference type="EMBL" id="ML178877">
    <property type="protein sequence ID" value="TFK95676.1"/>
    <property type="molecule type" value="Genomic_DNA"/>
</dbReference>
<reference evidence="4 5" key="1">
    <citation type="journal article" date="2019" name="Nat. Ecol. Evol.">
        <title>Megaphylogeny resolves global patterns of mushroom evolution.</title>
        <authorList>
            <person name="Varga T."/>
            <person name="Krizsan K."/>
            <person name="Foldi C."/>
            <person name="Dima B."/>
            <person name="Sanchez-Garcia M."/>
            <person name="Sanchez-Ramirez S."/>
            <person name="Szollosi G.J."/>
            <person name="Szarkandi J.G."/>
            <person name="Papp V."/>
            <person name="Albert L."/>
            <person name="Andreopoulos W."/>
            <person name="Angelini C."/>
            <person name="Antonin V."/>
            <person name="Barry K.W."/>
            <person name="Bougher N.L."/>
            <person name="Buchanan P."/>
            <person name="Buyck B."/>
            <person name="Bense V."/>
            <person name="Catcheside P."/>
            <person name="Chovatia M."/>
            <person name="Cooper J."/>
            <person name="Damon W."/>
            <person name="Desjardin D."/>
            <person name="Finy P."/>
            <person name="Geml J."/>
            <person name="Haridas S."/>
            <person name="Hughes K."/>
            <person name="Justo A."/>
            <person name="Karasinski D."/>
            <person name="Kautmanova I."/>
            <person name="Kiss B."/>
            <person name="Kocsube S."/>
            <person name="Kotiranta H."/>
            <person name="LaButti K.M."/>
            <person name="Lechner B.E."/>
            <person name="Liimatainen K."/>
            <person name="Lipzen A."/>
            <person name="Lukacs Z."/>
            <person name="Mihaltcheva S."/>
            <person name="Morgado L.N."/>
            <person name="Niskanen T."/>
            <person name="Noordeloos M.E."/>
            <person name="Ohm R.A."/>
            <person name="Ortiz-Santana B."/>
            <person name="Ovrebo C."/>
            <person name="Racz N."/>
            <person name="Riley R."/>
            <person name="Savchenko A."/>
            <person name="Shiryaev A."/>
            <person name="Soop K."/>
            <person name="Spirin V."/>
            <person name="Szebenyi C."/>
            <person name="Tomsovsky M."/>
            <person name="Tulloss R.E."/>
            <person name="Uehling J."/>
            <person name="Grigoriev I.V."/>
            <person name="Vagvolgyi C."/>
            <person name="Papp T."/>
            <person name="Martin F.M."/>
            <person name="Miettinen O."/>
            <person name="Hibbett D.S."/>
            <person name="Nagy L.G."/>
        </authorList>
    </citation>
    <scope>NUCLEOTIDE SEQUENCE [LARGE SCALE GENOMIC DNA]</scope>
    <source>
        <strain evidence="4 5">CBS 309.79</strain>
    </source>
</reference>
<gene>
    <name evidence="4" type="ORF">BDV98DRAFT_598352</name>
</gene>
<name>A0A5C3Q2C1_9AGAR</name>
<dbReference type="InterPro" id="IPR049207">
    <property type="entry name" value="DUF4246_N"/>
</dbReference>
<dbReference type="InterPro" id="IPR025340">
    <property type="entry name" value="DUF4246"/>
</dbReference>
<keyword evidence="5" id="KW-1185">Reference proteome</keyword>
<evidence type="ECO:0000313" key="4">
    <source>
        <dbReference type="EMBL" id="TFK95676.1"/>
    </source>
</evidence>
<evidence type="ECO:0000259" key="3">
    <source>
        <dbReference type="Pfam" id="PF21666"/>
    </source>
</evidence>